<dbReference type="EMBL" id="LR862146">
    <property type="protein sequence ID" value="CAD1827452.1"/>
    <property type="molecule type" value="Genomic_DNA"/>
</dbReference>
<dbReference type="InterPro" id="IPR036875">
    <property type="entry name" value="Znf_CCHC_sf"/>
</dbReference>
<keyword evidence="1" id="KW-0479">Metal-binding</keyword>
<evidence type="ECO:0000256" key="1">
    <source>
        <dbReference type="PROSITE-ProRule" id="PRU00047"/>
    </source>
</evidence>
<protein>
    <recommendedName>
        <fullName evidence="2">CCHC-type domain-containing protein</fullName>
    </recommendedName>
</protein>
<organism evidence="3">
    <name type="scientific">Ananas comosus var. bracteatus</name>
    <name type="common">red pineapple</name>
    <dbReference type="NCBI Taxonomy" id="296719"/>
    <lineage>
        <taxon>Eukaryota</taxon>
        <taxon>Viridiplantae</taxon>
        <taxon>Streptophyta</taxon>
        <taxon>Embryophyta</taxon>
        <taxon>Tracheophyta</taxon>
        <taxon>Spermatophyta</taxon>
        <taxon>Magnoliopsida</taxon>
        <taxon>Liliopsida</taxon>
        <taxon>Poales</taxon>
        <taxon>Bromeliaceae</taxon>
        <taxon>Bromelioideae</taxon>
        <taxon>Ananas</taxon>
    </lineage>
</organism>
<evidence type="ECO:0000313" key="3">
    <source>
        <dbReference type="EMBL" id="CAD1827452.1"/>
    </source>
</evidence>
<dbReference type="SUPFAM" id="SSF57756">
    <property type="entry name" value="Retrovirus zinc finger-like domains"/>
    <property type="match status" value="1"/>
</dbReference>
<accession>A0A6V7P9E4</accession>
<dbReference type="InterPro" id="IPR001878">
    <property type="entry name" value="Znf_CCHC"/>
</dbReference>
<keyword evidence="1" id="KW-0863">Zinc-finger</keyword>
<keyword evidence="1" id="KW-0862">Zinc</keyword>
<feature type="domain" description="CCHC-type" evidence="2">
    <location>
        <begin position="128"/>
        <end position="144"/>
    </location>
</feature>
<sequence length="155" mass="17820">MIVLNGVLRAYWAKAFDGGRRFAAISTQFVSTVENTINTRMRCARAYTVRQFGAHEFDVLTSGDDQYQVIINGIASTYSFPFIPDCRYWIKSYDSPILPPRGRRKKGQPKSTRIRNVINEDAGNMRGKCSTCKQPGHYKSTCPENQQRRTERRCR</sequence>
<reference evidence="3" key="1">
    <citation type="submission" date="2020-07" db="EMBL/GenBank/DDBJ databases">
        <authorList>
            <person name="Lin J."/>
        </authorList>
    </citation>
    <scope>NUCLEOTIDE SEQUENCE</scope>
</reference>
<gene>
    <name evidence="3" type="ORF">CB5_LOCUS10663</name>
</gene>
<proteinExistence type="predicted"/>
<dbReference type="GO" id="GO:0008270">
    <property type="term" value="F:zinc ion binding"/>
    <property type="evidence" value="ECO:0007669"/>
    <property type="project" value="UniProtKB-KW"/>
</dbReference>
<evidence type="ECO:0000259" key="2">
    <source>
        <dbReference type="PROSITE" id="PS50158"/>
    </source>
</evidence>
<dbReference type="Gene3D" id="4.10.60.10">
    <property type="entry name" value="Zinc finger, CCHC-type"/>
    <property type="match status" value="1"/>
</dbReference>
<dbReference type="AlphaFoldDB" id="A0A6V7P9E4"/>
<dbReference type="GO" id="GO:0003676">
    <property type="term" value="F:nucleic acid binding"/>
    <property type="evidence" value="ECO:0007669"/>
    <property type="project" value="InterPro"/>
</dbReference>
<dbReference type="PROSITE" id="PS50158">
    <property type="entry name" value="ZF_CCHC"/>
    <property type="match status" value="1"/>
</dbReference>
<name>A0A6V7P9E4_ANACO</name>